<sequence length="159" mass="18163">MNNPMLNRAIQEVAIKFISYRGDIKAVASFVAHAIGAAAPDLETITHYLRKEETHVELLTYDVALWRNIIGDWSLVSLATPPTIENMKYRLDHFPPSNTCCRWCGQDSRRLAHIDLVVEKDIHGLPVHRSMLHKHCMKPWLAMRNQVARANAKAMKELP</sequence>
<name>A0ABR3G3B2_9PEZI</name>
<feature type="non-terminal residue" evidence="1">
    <location>
        <position position="159"/>
    </location>
</feature>
<evidence type="ECO:0008006" key="3">
    <source>
        <dbReference type="Google" id="ProtNLM"/>
    </source>
</evidence>
<dbReference type="Proteomes" id="UP001447188">
    <property type="component" value="Unassembled WGS sequence"/>
</dbReference>
<gene>
    <name evidence="1" type="ORF">Q9L58_010713</name>
</gene>
<evidence type="ECO:0000313" key="2">
    <source>
        <dbReference type="Proteomes" id="UP001447188"/>
    </source>
</evidence>
<organism evidence="1 2">
    <name type="scientific">Discina gigas</name>
    <dbReference type="NCBI Taxonomy" id="1032678"/>
    <lineage>
        <taxon>Eukaryota</taxon>
        <taxon>Fungi</taxon>
        <taxon>Dikarya</taxon>
        <taxon>Ascomycota</taxon>
        <taxon>Pezizomycotina</taxon>
        <taxon>Pezizomycetes</taxon>
        <taxon>Pezizales</taxon>
        <taxon>Discinaceae</taxon>
        <taxon>Discina</taxon>
    </lineage>
</organism>
<keyword evidence="2" id="KW-1185">Reference proteome</keyword>
<comment type="caution">
    <text evidence="1">The sequence shown here is derived from an EMBL/GenBank/DDBJ whole genome shotgun (WGS) entry which is preliminary data.</text>
</comment>
<reference evidence="1 2" key="1">
    <citation type="submission" date="2024-02" db="EMBL/GenBank/DDBJ databases">
        <title>Discinaceae phylogenomics.</title>
        <authorList>
            <person name="Dirks A.C."/>
            <person name="James T.Y."/>
        </authorList>
    </citation>
    <scope>NUCLEOTIDE SEQUENCE [LARGE SCALE GENOMIC DNA]</scope>
    <source>
        <strain evidence="1 2">ACD0624</strain>
    </source>
</reference>
<protein>
    <recommendedName>
        <fullName evidence="3">HNH endonuclease</fullName>
    </recommendedName>
</protein>
<evidence type="ECO:0000313" key="1">
    <source>
        <dbReference type="EMBL" id="KAL0630441.1"/>
    </source>
</evidence>
<accession>A0ABR3G3B2</accession>
<dbReference type="EMBL" id="JBBBZM010000649">
    <property type="protein sequence ID" value="KAL0630441.1"/>
    <property type="molecule type" value="Genomic_DNA"/>
</dbReference>
<proteinExistence type="predicted"/>